<name>A0A2M6WZI7_9BACT</name>
<feature type="domain" description="CxxC-x17-CxxC" evidence="1">
    <location>
        <begin position="7"/>
        <end position="42"/>
    </location>
</feature>
<dbReference type="NCBIfam" id="TIGR04272">
    <property type="entry name" value="cxxc_cxxc_Mbark"/>
    <property type="match status" value="2"/>
</dbReference>
<gene>
    <name evidence="2" type="ORF">COT71_02015</name>
</gene>
<protein>
    <recommendedName>
        <fullName evidence="1">CxxC-x17-CxxC domain-containing protein</fullName>
    </recommendedName>
</protein>
<evidence type="ECO:0000313" key="3">
    <source>
        <dbReference type="Proteomes" id="UP000230731"/>
    </source>
</evidence>
<comment type="caution">
    <text evidence="2">The sequence shown here is derived from an EMBL/GenBank/DDBJ whole genome shotgun (WGS) entry which is preliminary data.</text>
</comment>
<dbReference type="AlphaFoldDB" id="A0A2M6WZI7"/>
<evidence type="ECO:0000313" key="2">
    <source>
        <dbReference type="EMBL" id="PIT98199.1"/>
    </source>
</evidence>
<dbReference type="Proteomes" id="UP000230731">
    <property type="component" value="Unassembled WGS sequence"/>
</dbReference>
<proteinExistence type="predicted"/>
<feature type="domain" description="CxxC-x17-CxxC" evidence="1">
    <location>
        <begin position="54"/>
        <end position="90"/>
    </location>
</feature>
<dbReference type="EMBL" id="PEZP01000024">
    <property type="protein sequence ID" value="PIT98199.1"/>
    <property type="molecule type" value="Genomic_DNA"/>
</dbReference>
<sequence>MNETGEREMHDATCANCGNATQVPFKPSGERPVYCRDCFQQVRGNRGGGPGGQREMHDATCASCGQATQVPFKPSGERPVYCRDCYASRR</sequence>
<dbReference type="InterPro" id="IPR026363">
    <property type="entry name" value="CxxC-x17-CxxC_dom"/>
</dbReference>
<dbReference type="Pfam" id="PF23477">
    <property type="entry name" value="zf_Tbcl_2"/>
    <property type="match status" value="2"/>
</dbReference>
<reference evidence="3" key="1">
    <citation type="submission" date="2017-09" db="EMBL/GenBank/DDBJ databases">
        <title>Depth-based differentiation of microbial function through sediment-hosted aquifers and enrichment of novel symbionts in the deep terrestrial subsurface.</title>
        <authorList>
            <person name="Probst A.J."/>
            <person name="Ladd B."/>
            <person name="Jarett J.K."/>
            <person name="Geller-Mcgrath D.E."/>
            <person name="Sieber C.M.K."/>
            <person name="Emerson J.B."/>
            <person name="Anantharaman K."/>
            <person name="Thomas B.C."/>
            <person name="Malmstrom R."/>
            <person name="Stieglmeier M."/>
            <person name="Klingl A."/>
            <person name="Woyke T."/>
            <person name="Ryan C.M."/>
            <person name="Banfield J.F."/>
        </authorList>
    </citation>
    <scope>NUCLEOTIDE SEQUENCE [LARGE SCALE GENOMIC DNA]</scope>
</reference>
<evidence type="ECO:0000259" key="1">
    <source>
        <dbReference type="Pfam" id="PF23477"/>
    </source>
</evidence>
<accession>A0A2M6WZI7</accession>
<organism evidence="2 3">
    <name type="scientific">Candidatus Andersenbacteria bacterium CG10_big_fil_rev_8_21_14_0_10_54_11</name>
    <dbReference type="NCBI Taxonomy" id="1974485"/>
    <lineage>
        <taxon>Bacteria</taxon>
        <taxon>Candidatus Anderseniibacteriota</taxon>
    </lineage>
</organism>